<dbReference type="SUPFAM" id="SSF52540">
    <property type="entry name" value="P-loop containing nucleoside triphosphate hydrolases"/>
    <property type="match status" value="1"/>
</dbReference>
<organism evidence="11 12">
    <name type="scientific">Arachnia propionica</name>
    <dbReference type="NCBI Taxonomy" id="1750"/>
    <lineage>
        <taxon>Bacteria</taxon>
        <taxon>Bacillati</taxon>
        <taxon>Actinomycetota</taxon>
        <taxon>Actinomycetes</taxon>
        <taxon>Propionibacteriales</taxon>
        <taxon>Propionibacteriaceae</taxon>
        <taxon>Arachnia</taxon>
    </lineage>
</organism>
<evidence type="ECO:0000256" key="7">
    <source>
        <dbReference type="ARBA" id="ARBA00022806"/>
    </source>
</evidence>
<evidence type="ECO:0000256" key="8">
    <source>
        <dbReference type="ARBA" id="ARBA00022840"/>
    </source>
</evidence>
<dbReference type="OrthoDB" id="9810236at2"/>
<dbReference type="GO" id="GO:0046872">
    <property type="term" value="F:metal ion binding"/>
    <property type="evidence" value="ECO:0007669"/>
    <property type="project" value="UniProtKB-KW"/>
</dbReference>
<dbReference type="InterPro" id="IPR006474">
    <property type="entry name" value="Helicase_Cas3_CRISPR-ass_core"/>
</dbReference>
<name>A0A3P1T2J0_9ACTN</name>
<dbReference type="NCBIfam" id="TIGR01587">
    <property type="entry name" value="cas3_core"/>
    <property type="match status" value="1"/>
</dbReference>
<dbReference type="GO" id="GO:0003723">
    <property type="term" value="F:RNA binding"/>
    <property type="evidence" value="ECO:0007669"/>
    <property type="project" value="TreeGrafter"/>
</dbReference>
<evidence type="ECO:0000256" key="1">
    <source>
        <dbReference type="ARBA" id="ARBA00006847"/>
    </source>
</evidence>
<keyword evidence="3" id="KW-0540">Nuclease</keyword>
<accession>A0A3P1T2J0</accession>
<evidence type="ECO:0000256" key="9">
    <source>
        <dbReference type="ARBA" id="ARBA00023118"/>
    </source>
</evidence>
<evidence type="ECO:0000313" key="12">
    <source>
        <dbReference type="Proteomes" id="UP000280819"/>
    </source>
</evidence>
<keyword evidence="8" id="KW-0067">ATP-binding</keyword>
<dbReference type="InterPro" id="IPR006483">
    <property type="entry name" value="CRISPR-assoc_Cas3_HD"/>
</dbReference>
<dbReference type="PANTHER" id="PTHR47963">
    <property type="entry name" value="DEAD-BOX ATP-DEPENDENT RNA HELICASE 47, MITOCHONDRIAL"/>
    <property type="match status" value="1"/>
</dbReference>
<evidence type="ECO:0000256" key="3">
    <source>
        <dbReference type="ARBA" id="ARBA00022722"/>
    </source>
</evidence>
<dbReference type="SMART" id="SM00487">
    <property type="entry name" value="DEXDc"/>
    <property type="match status" value="1"/>
</dbReference>
<evidence type="ECO:0000313" key="11">
    <source>
        <dbReference type="EMBL" id="RRD03579.1"/>
    </source>
</evidence>
<dbReference type="Proteomes" id="UP000280819">
    <property type="component" value="Unassembled WGS sequence"/>
</dbReference>
<sequence length="969" mass="106117">MDNSRVAPGTDNSVPRPDPAVLSSAARSIWAKTGGQTHWLPLHQHMTDSFHVASRLYDEWLSRQVKERWARWEPEPGLIRRLAVFLAGIHDVGKACPAFVAQSEPLAQKARDAGLSCRVMAELRDDRKHLPHSLVSQAALVTWLTEQEITARTALAISSVIGAHHGRPMKKEQLTDTHRLPNGVGGPEWAEVRAEFITWLTEASGITADLGHLKNWKAPFPLLVEIAGFVVVADWLASNTSLFPLFPKDQDILPAEKQAVRPLFAWGEAAMPAPWEPPTLEESAASFYRSRFGWPESWQPRAIQRVAHDIAREGAVGMLIIEAQMGGGKTEAAFGAAELIAAALGAQGLVVALPTQATANAMFDRLATWLPNQPRKPYEAAAWAITLGHGKAMLQGSYAAMIEEVRQFEAELVRSDQVAVMYDTETDGEPPCNAVAHQWFLGARRRLLANFTVVTIDQILMAALQRKHLALAHIALSGKVVVIDEAHASDDYMNVYLDSALSWLGAYGVPVIVLSATLTTERRNAMLAAYAPQRRREIEELVISEEHYPLITTLPSSSAPIRTCVVPDPNPPRTVSWSWHPTSLDDVVATLTRCLSNGGCALVVRNTVKDAQETARALDTAGLGPVLLNHAGFMSADRAANDHELTELFGPGAGEERPHRQVVVATQVVEQSLDVDFDVLITDLAPMDLLLQRIGRLHRHPRSRPEGLEQAQVLILADDDGSLPTGSSGSHIIYGDHHLLRTAGTLILHGETLALPTDISPLVQKALGHEPLGPVDWQSTLQTAAEEHRKLQDGARHKASTWVLHPYSGRGPGHLGEWIDLANDPKEAQMGATVRDTDPSLEVIVVPLTPDGSAAIRPPWHTADPSVAEVLDVSTLPSDDIAREIATWAVRLPSRIVRWDLDECIAAIASDPRVKRWAWRKHPLLKGELILPMQQETEGGSTLHAEIRVGTRIHTLSYSPERGMEVTTE</sequence>
<comment type="similarity">
    <text evidence="1">In the N-terminal section; belongs to the CRISPR-associated nuclease Cas3-HD family.</text>
</comment>
<dbReference type="InterPro" id="IPR041372">
    <property type="entry name" value="Cas3_C"/>
</dbReference>
<dbReference type="Gene3D" id="3.40.50.300">
    <property type="entry name" value="P-loop containing nucleotide triphosphate hydrolases"/>
    <property type="match status" value="2"/>
</dbReference>
<comment type="caution">
    <text evidence="11">The sequence shown here is derived from an EMBL/GenBank/DDBJ whole genome shotgun (WGS) entry which is preliminary data.</text>
</comment>
<dbReference type="AlphaFoldDB" id="A0A3P1T2J0"/>
<evidence type="ECO:0000256" key="5">
    <source>
        <dbReference type="ARBA" id="ARBA00022741"/>
    </source>
</evidence>
<dbReference type="InterPro" id="IPR014001">
    <property type="entry name" value="Helicase_ATP-bd"/>
</dbReference>
<dbReference type="NCBIfam" id="TIGR01596">
    <property type="entry name" value="cas3_HD"/>
    <property type="match status" value="1"/>
</dbReference>
<dbReference type="EMBL" id="RQZG01000018">
    <property type="protein sequence ID" value="RRD03579.1"/>
    <property type="molecule type" value="Genomic_DNA"/>
</dbReference>
<dbReference type="CDD" id="cd17930">
    <property type="entry name" value="DEXHc_cas3"/>
    <property type="match status" value="1"/>
</dbReference>
<feature type="domain" description="HD Cas3-type" evidence="10">
    <location>
        <begin position="35"/>
        <end position="236"/>
    </location>
</feature>
<protein>
    <submittedName>
        <fullName evidence="11">CRISPR-associated helicase Cas3</fullName>
    </submittedName>
</protein>
<keyword evidence="9" id="KW-0051">Antiviral defense</keyword>
<dbReference type="GO" id="GO:0051607">
    <property type="term" value="P:defense response to virus"/>
    <property type="evidence" value="ECO:0007669"/>
    <property type="project" value="UniProtKB-KW"/>
</dbReference>
<reference evidence="11 12" key="1">
    <citation type="submission" date="2018-11" db="EMBL/GenBank/DDBJ databases">
        <title>Genomes From Bacteria Associated with the Canine Oral Cavity: a Test Case for Automated Genome-Based Taxonomic Assignment.</title>
        <authorList>
            <person name="Coil D.A."/>
            <person name="Jospin G."/>
            <person name="Darling A.E."/>
            <person name="Wallis C."/>
            <person name="Davis I.J."/>
            <person name="Harris S."/>
            <person name="Eisen J.A."/>
            <person name="Holcombe L.J."/>
            <person name="O'Flynn C."/>
        </authorList>
    </citation>
    <scope>NUCLEOTIDE SEQUENCE [LARGE SCALE GENOMIC DNA]</scope>
    <source>
        <strain evidence="11 12">OH887_COT-365</strain>
    </source>
</reference>
<dbReference type="InterPro" id="IPR050547">
    <property type="entry name" value="DEAD_box_RNA_helicases"/>
</dbReference>
<dbReference type="Pfam" id="PF18019">
    <property type="entry name" value="Cas3_HD"/>
    <property type="match status" value="1"/>
</dbReference>
<dbReference type="PROSITE" id="PS51643">
    <property type="entry name" value="HD_CAS3"/>
    <property type="match status" value="1"/>
</dbReference>
<evidence type="ECO:0000256" key="4">
    <source>
        <dbReference type="ARBA" id="ARBA00022723"/>
    </source>
</evidence>
<proteinExistence type="inferred from homology"/>
<evidence type="ECO:0000256" key="6">
    <source>
        <dbReference type="ARBA" id="ARBA00022801"/>
    </source>
</evidence>
<dbReference type="Gene3D" id="1.10.3210.30">
    <property type="match status" value="1"/>
</dbReference>
<keyword evidence="7" id="KW-0347">Helicase</keyword>
<keyword evidence="4" id="KW-0479">Metal-binding</keyword>
<dbReference type="InterPro" id="IPR038257">
    <property type="entry name" value="CRISPR-assoc_Cas3_HD_sf"/>
</dbReference>
<dbReference type="PANTHER" id="PTHR47963:SF9">
    <property type="entry name" value="CRISPR-ASSOCIATED ENDONUCLEASE_HELICASE CAS3"/>
    <property type="match status" value="1"/>
</dbReference>
<comment type="similarity">
    <text evidence="2">In the central section; belongs to the CRISPR-associated helicase Cas3 family.</text>
</comment>
<dbReference type="CDD" id="cd09641">
    <property type="entry name" value="Cas3''_I"/>
    <property type="match status" value="1"/>
</dbReference>
<dbReference type="GO" id="GO:0005524">
    <property type="term" value="F:ATP binding"/>
    <property type="evidence" value="ECO:0007669"/>
    <property type="project" value="UniProtKB-KW"/>
</dbReference>
<dbReference type="RefSeq" id="WP_124845671.1">
    <property type="nucleotide sequence ID" value="NZ_RQZG01000018.1"/>
</dbReference>
<keyword evidence="6" id="KW-0378">Hydrolase</keyword>
<gene>
    <name evidence="11" type="primary">cas3</name>
    <name evidence="11" type="ORF">EII34_13385</name>
</gene>
<dbReference type="GO" id="GO:0003724">
    <property type="term" value="F:RNA helicase activity"/>
    <property type="evidence" value="ECO:0007669"/>
    <property type="project" value="TreeGrafter"/>
</dbReference>
<evidence type="ECO:0000256" key="2">
    <source>
        <dbReference type="ARBA" id="ARBA00009046"/>
    </source>
</evidence>
<dbReference type="GO" id="GO:0016787">
    <property type="term" value="F:hydrolase activity"/>
    <property type="evidence" value="ECO:0007669"/>
    <property type="project" value="UniProtKB-KW"/>
</dbReference>
<dbReference type="InterPro" id="IPR027417">
    <property type="entry name" value="P-loop_NTPase"/>
</dbReference>
<dbReference type="GO" id="GO:0004518">
    <property type="term" value="F:nuclease activity"/>
    <property type="evidence" value="ECO:0007669"/>
    <property type="project" value="UniProtKB-KW"/>
</dbReference>
<evidence type="ECO:0000259" key="10">
    <source>
        <dbReference type="PROSITE" id="PS51643"/>
    </source>
</evidence>
<dbReference type="Pfam" id="PF18395">
    <property type="entry name" value="Cas3_C"/>
    <property type="match status" value="1"/>
</dbReference>
<dbReference type="InterPro" id="IPR054712">
    <property type="entry name" value="Cas3-like_dom"/>
</dbReference>
<keyword evidence="5" id="KW-0547">Nucleotide-binding</keyword>
<dbReference type="Pfam" id="PF22590">
    <property type="entry name" value="Cas3-like_C_2"/>
    <property type="match status" value="1"/>
</dbReference>